<feature type="domain" description="Beta-lactamase-related" evidence="2">
    <location>
        <begin position="35"/>
        <end position="395"/>
    </location>
</feature>
<dbReference type="Proteomes" id="UP001498476">
    <property type="component" value="Unassembled WGS sequence"/>
</dbReference>
<reference evidence="4 5" key="1">
    <citation type="journal article" date="2025" name="Microbiol. Resour. Announc.">
        <title>Draft genome sequences for Neonectria magnoliae and Neonectria punicea, canker pathogens of Liriodendron tulipifera and Acer saccharum in West Virginia.</title>
        <authorList>
            <person name="Petronek H.M."/>
            <person name="Kasson M.T."/>
            <person name="Metheny A.M."/>
            <person name="Stauder C.M."/>
            <person name="Lovett B."/>
            <person name="Lynch S.C."/>
            <person name="Garnas J.R."/>
            <person name="Kasson L.R."/>
            <person name="Stajich J.E."/>
        </authorList>
    </citation>
    <scope>NUCLEOTIDE SEQUENCE [LARGE SCALE GENOMIC DNA]</scope>
    <source>
        <strain evidence="4 5">NRRL 64653</strain>
    </source>
</reference>
<organism evidence="4 5">
    <name type="scientific">Neonectria punicea</name>
    <dbReference type="NCBI Taxonomy" id="979145"/>
    <lineage>
        <taxon>Eukaryota</taxon>
        <taxon>Fungi</taxon>
        <taxon>Dikarya</taxon>
        <taxon>Ascomycota</taxon>
        <taxon>Pezizomycotina</taxon>
        <taxon>Sordariomycetes</taxon>
        <taxon>Hypocreomycetidae</taxon>
        <taxon>Hypocreales</taxon>
        <taxon>Nectriaceae</taxon>
        <taxon>Neonectria</taxon>
    </lineage>
</organism>
<proteinExistence type="inferred from homology"/>
<evidence type="ECO:0000256" key="1">
    <source>
        <dbReference type="ARBA" id="ARBA00038215"/>
    </source>
</evidence>
<protein>
    <recommendedName>
        <fullName evidence="6">Beta-lactamase-related domain-containing protein</fullName>
    </recommendedName>
</protein>
<evidence type="ECO:0008006" key="6">
    <source>
        <dbReference type="Google" id="ProtNLM"/>
    </source>
</evidence>
<feature type="domain" description="Peptidase S12 Pab87-related C-terminal" evidence="3">
    <location>
        <begin position="441"/>
        <end position="543"/>
    </location>
</feature>
<dbReference type="Pfam" id="PF11954">
    <property type="entry name" value="DUF3471"/>
    <property type="match status" value="1"/>
</dbReference>
<dbReference type="PANTHER" id="PTHR46825:SF14">
    <property type="entry name" value="BETA-LACTAMASE-RELATED DOMAIN-CONTAINING PROTEIN"/>
    <property type="match status" value="1"/>
</dbReference>
<gene>
    <name evidence="4" type="ORF">QQX98_007092</name>
</gene>
<comment type="similarity">
    <text evidence="1">Belongs to the peptidase S12 family.</text>
</comment>
<dbReference type="EMBL" id="JAZAVJ010000112">
    <property type="protein sequence ID" value="KAK7414060.1"/>
    <property type="molecule type" value="Genomic_DNA"/>
</dbReference>
<keyword evidence="5" id="KW-1185">Reference proteome</keyword>
<dbReference type="InterPro" id="IPR001466">
    <property type="entry name" value="Beta-lactam-related"/>
</dbReference>
<dbReference type="SUPFAM" id="SSF56601">
    <property type="entry name" value="beta-lactamase/transpeptidase-like"/>
    <property type="match status" value="1"/>
</dbReference>
<evidence type="ECO:0000313" key="4">
    <source>
        <dbReference type="EMBL" id="KAK7414060.1"/>
    </source>
</evidence>
<dbReference type="InterPro" id="IPR012338">
    <property type="entry name" value="Beta-lactam/transpept-like"/>
</dbReference>
<dbReference type="PANTHER" id="PTHR46825">
    <property type="entry name" value="D-ALANYL-D-ALANINE-CARBOXYPEPTIDASE/ENDOPEPTIDASE AMPH"/>
    <property type="match status" value="1"/>
</dbReference>
<dbReference type="InterPro" id="IPR050491">
    <property type="entry name" value="AmpC-like"/>
</dbReference>
<evidence type="ECO:0000259" key="2">
    <source>
        <dbReference type="Pfam" id="PF00144"/>
    </source>
</evidence>
<evidence type="ECO:0000259" key="3">
    <source>
        <dbReference type="Pfam" id="PF11954"/>
    </source>
</evidence>
<evidence type="ECO:0000313" key="5">
    <source>
        <dbReference type="Proteomes" id="UP001498476"/>
    </source>
</evidence>
<dbReference type="InterPro" id="IPR021860">
    <property type="entry name" value="Peptidase_S12_Pab87-rel_C"/>
</dbReference>
<dbReference type="Gene3D" id="3.40.710.10">
    <property type="entry name" value="DD-peptidase/beta-lactamase superfamily"/>
    <property type="match status" value="1"/>
</dbReference>
<sequence length="574" mass="63871">MGFLSLLPSIFPWSTTVSTLSEIKQRLNHVDQQINAISECSGVPGVSVGVVHQKEVIHIHNHGYSNVEKQQAIDRDTVFGIGSNTKPFIAAAIGCLVSQERLKWDTPVRDILPEFEQQNPIVAKLLTVGDILSHRSGLSGLGDMSLAFQGDGDMMLPKGDLFSLVKRFPSSAPFRTNWNYFVWGYSLAGEIIEKLSGKSVPDFLSESIFKPLKLDSTTFNPDSLKAGQLAEPYAGLSDGTSFHLPKRQAFYNTFFEASGGIYSSLNDMIDWSSAMLDAIQDDKKPEDSVIKEVESIISNHAVIDNPSLRDRSYGYGWVRTQLPGVVGVIGDNADLWDIKDAPVLGCKEHPLLMFYHQGSTVGYYSFVALFPDTNSAVVVLINSIALSDAADWIARAVIQALFNLNDGNDYVSLAKEANARAIKQYELLGNEIVKEQINCSSMSPAELGSFVGTYTSEEKPFTIEIVPHPEHEDRLSLRFQGLKDQTYDLRHHCDDTFEWSLTHDESKKRGRYNNAELSTYLFHFHVNEKGQATEFSWHNDPVVPGHKDVFVREDTYAQEESTTESEGALTPDEL</sequence>
<comment type="caution">
    <text evidence="4">The sequence shown here is derived from an EMBL/GenBank/DDBJ whole genome shotgun (WGS) entry which is preliminary data.</text>
</comment>
<accession>A0ABR1GYX1</accession>
<name>A0ABR1GYX1_9HYPO</name>
<dbReference type="Pfam" id="PF00144">
    <property type="entry name" value="Beta-lactamase"/>
    <property type="match status" value="1"/>
</dbReference>